<proteinExistence type="inferred from homology"/>
<dbReference type="PANTHER" id="PTHR33843:SF4">
    <property type="entry name" value="ASCORBATE-SPECIFIC PTS SYSTEM EIIC COMPONENT"/>
    <property type="match status" value="1"/>
</dbReference>
<keyword evidence="16" id="KW-1185">Reference proteome</keyword>
<evidence type="ECO:0000256" key="12">
    <source>
        <dbReference type="ARBA" id="ARBA00039702"/>
    </source>
</evidence>
<dbReference type="Proteomes" id="UP000198661">
    <property type="component" value="Unassembled WGS sequence"/>
</dbReference>
<dbReference type="OrthoDB" id="9796178at2"/>
<dbReference type="GO" id="GO:0009401">
    <property type="term" value="P:phosphoenolpyruvate-dependent sugar phosphotransferase system"/>
    <property type="evidence" value="ECO:0007669"/>
    <property type="project" value="UniProtKB-KW"/>
</dbReference>
<comment type="subunit">
    <text evidence="2">Homodimer.</text>
</comment>
<dbReference type="GO" id="GO:0005886">
    <property type="term" value="C:plasma membrane"/>
    <property type="evidence" value="ECO:0007669"/>
    <property type="project" value="UniProtKB-SubCell"/>
</dbReference>
<feature type="transmembrane region" description="Helical" evidence="14">
    <location>
        <begin position="265"/>
        <end position="289"/>
    </location>
</feature>
<evidence type="ECO:0000313" key="16">
    <source>
        <dbReference type="Proteomes" id="UP000198661"/>
    </source>
</evidence>
<feature type="transmembrane region" description="Helical" evidence="14">
    <location>
        <begin position="226"/>
        <end position="245"/>
    </location>
</feature>
<evidence type="ECO:0000313" key="15">
    <source>
        <dbReference type="EMBL" id="SFF97067.1"/>
    </source>
</evidence>
<sequence length="431" mass="46384">MKVIQWLATNFFGIPAILLGLIVLIGLLVQKKTASQVISGTFKAIIGFLIISAGSGVIVDSLTVFEPMWKEVFNLKDTSLGEFMGQDRFIGKFGSAVTLAMTIGFLINVLLARFTRLKYIYLTGHMMFWTTTIFAGIVVQSSGNVPFGKLVLFLSIIMGLYWTIQPALTQPFMRKITGNDSIALGHTSASVALLGALAGRVFGNKENDSEKIRLPKGLEFLRDSNVITALTMGVLFFIGAMVIVFKNTPGANQLIRKAGDQDFVVYSIVQSFQFAGGIAIVLMGVRMFIGEIVPAFKGIATKIVPGAKPALDCPVVFPFAPNAVILGFLGAFVGAMLWLVIIGNTVGYIFVPTMIVLFFHSATAGVFGNATGGVRGALIGGFITSTVVAWGQFLMVRFLIGGTIPDTAMWAADSDMFILGPVIHFLAKLFF</sequence>
<keyword evidence="5" id="KW-0762">Sugar transport</keyword>
<evidence type="ECO:0000256" key="4">
    <source>
        <dbReference type="ARBA" id="ARBA00022475"/>
    </source>
</evidence>
<keyword evidence="6" id="KW-0598">Phosphotransferase system</keyword>
<feature type="transmembrane region" description="Helical" evidence="14">
    <location>
        <begin position="6"/>
        <end position="29"/>
    </location>
</feature>
<keyword evidence="7 14" id="KW-0812">Transmembrane</keyword>
<evidence type="ECO:0000256" key="7">
    <source>
        <dbReference type="ARBA" id="ARBA00022692"/>
    </source>
</evidence>
<dbReference type="InterPro" id="IPR004703">
    <property type="entry name" value="PTS_sugar-sp_permease"/>
</dbReference>
<dbReference type="STRING" id="201973.SAMN04488025_11083"/>
<protein>
    <recommendedName>
        <fullName evidence="12">Ascorbate-specific PTS system EIIC component</fullName>
    </recommendedName>
    <alternativeName>
        <fullName evidence="13">Ascorbate-specific permease IIC component UlaA</fullName>
    </alternativeName>
</protein>
<feature type="transmembrane region" description="Helical" evidence="14">
    <location>
        <begin position="41"/>
        <end position="59"/>
    </location>
</feature>
<feature type="transmembrane region" description="Helical" evidence="14">
    <location>
        <begin position="119"/>
        <end position="139"/>
    </location>
</feature>
<feature type="transmembrane region" description="Helical" evidence="14">
    <location>
        <begin position="319"/>
        <end position="341"/>
    </location>
</feature>
<dbReference type="Pfam" id="PF03611">
    <property type="entry name" value="EIIC-GAT"/>
    <property type="match status" value="1"/>
</dbReference>
<evidence type="ECO:0000256" key="8">
    <source>
        <dbReference type="ARBA" id="ARBA00022989"/>
    </source>
</evidence>
<keyword evidence="8 14" id="KW-1133">Transmembrane helix</keyword>
<feature type="transmembrane region" description="Helical" evidence="14">
    <location>
        <begin position="379"/>
        <end position="400"/>
    </location>
</feature>
<feature type="transmembrane region" description="Helical" evidence="14">
    <location>
        <begin position="184"/>
        <end position="203"/>
    </location>
</feature>
<comment type="subcellular location">
    <subcellularLocation>
        <location evidence="1">Cell membrane</location>
        <topology evidence="1">Multi-pass membrane protein</topology>
    </subcellularLocation>
</comment>
<feature type="transmembrane region" description="Helical" evidence="14">
    <location>
        <begin position="89"/>
        <end position="112"/>
    </location>
</feature>
<comment type="function">
    <text evidence="10">The phosphoenolpyruvate-dependent sugar phosphotransferase system (sugar PTS), a major carbohydrate active transport system, catalyzes the phosphorylation of incoming sugar substrates concomitantly with their translocation across the cell membrane. The enzyme II UlaABC PTS system is involved in ascorbate transport.</text>
</comment>
<dbReference type="NCBIfam" id="NF006920">
    <property type="entry name" value="PRK09410.1-2"/>
    <property type="match status" value="1"/>
</dbReference>
<dbReference type="AlphaFoldDB" id="A0A1I2N5T0"/>
<evidence type="ECO:0000256" key="10">
    <source>
        <dbReference type="ARBA" id="ARBA00037387"/>
    </source>
</evidence>
<comment type="similarity">
    <text evidence="11">Belongs to the UlaA family.</text>
</comment>
<evidence type="ECO:0000256" key="9">
    <source>
        <dbReference type="ARBA" id="ARBA00023136"/>
    </source>
</evidence>
<name>A0A1I2N5T0_9BACL</name>
<evidence type="ECO:0000256" key="11">
    <source>
        <dbReference type="ARBA" id="ARBA00038218"/>
    </source>
</evidence>
<dbReference type="InterPro" id="IPR051562">
    <property type="entry name" value="Ascorbate-PTS_EIIC"/>
</dbReference>
<evidence type="ECO:0000256" key="2">
    <source>
        <dbReference type="ARBA" id="ARBA00011738"/>
    </source>
</evidence>
<evidence type="ECO:0000256" key="5">
    <source>
        <dbReference type="ARBA" id="ARBA00022597"/>
    </source>
</evidence>
<dbReference type="RefSeq" id="WP_092037590.1">
    <property type="nucleotide sequence ID" value="NZ_FOOK01000010.1"/>
</dbReference>
<feature type="transmembrane region" description="Helical" evidence="14">
    <location>
        <begin position="348"/>
        <end position="367"/>
    </location>
</feature>
<dbReference type="PANTHER" id="PTHR33843">
    <property type="entry name" value="ASCORBATE-SPECIFIC PTS SYSTEM EIIC COMPONENT"/>
    <property type="match status" value="1"/>
</dbReference>
<keyword evidence="4" id="KW-1003">Cell membrane</keyword>
<reference evidence="15 16" key="1">
    <citation type="submission" date="2016-10" db="EMBL/GenBank/DDBJ databases">
        <authorList>
            <person name="de Groot N.N."/>
        </authorList>
    </citation>
    <scope>NUCLEOTIDE SEQUENCE [LARGE SCALE GENOMIC DNA]</scope>
    <source>
        <strain evidence="15 16">DSM 44945</strain>
    </source>
</reference>
<organism evidence="15 16">
    <name type="scientific">Planifilum fulgidum</name>
    <dbReference type="NCBI Taxonomy" id="201973"/>
    <lineage>
        <taxon>Bacteria</taxon>
        <taxon>Bacillati</taxon>
        <taxon>Bacillota</taxon>
        <taxon>Bacilli</taxon>
        <taxon>Bacillales</taxon>
        <taxon>Thermoactinomycetaceae</taxon>
        <taxon>Planifilum</taxon>
    </lineage>
</organism>
<evidence type="ECO:0000256" key="14">
    <source>
        <dbReference type="SAM" id="Phobius"/>
    </source>
</evidence>
<evidence type="ECO:0000256" key="6">
    <source>
        <dbReference type="ARBA" id="ARBA00022683"/>
    </source>
</evidence>
<evidence type="ECO:0000256" key="3">
    <source>
        <dbReference type="ARBA" id="ARBA00022448"/>
    </source>
</evidence>
<evidence type="ECO:0000256" key="13">
    <source>
        <dbReference type="ARBA" id="ARBA00042859"/>
    </source>
</evidence>
<gene>
    <name evidence="15" type="ORF">SAMN04488025_11083</name>
</gene>
<evidence type="ECO:0000256" key="1">
    <source>
        <dbReference type="ARBA" id="ARBA00004651"/>
    </source>
</evidence>
<accession>A0A1I2N5T0</accession>
<keyword evidence="3" id="KW-0813">Transport</keyword>
<feature type="transmembrane region" description="Helical" evidence="14">
    <location>
        <begin position="145"/>
        <end position="164"/>
    </location>
</feature>
<dbReference type="EMBL" id="FOOK01000010">
    <property type="protein sequence ID" value="SFF97067.1"/>
    <property type="molecule type" value="Genomic_DNA"/>
</dbReference>
<keyword evidence="9 14" id="KW-0472">Membrane</keyword>